<proteinExistence type="predicted"/>
<accession>A0AA39J2U7</accession>
<dbReference type="Proteomes" id="UP001175211">
    <property type="component" value="Unassembled WGS sequence"/>
</dbReference>
<feature type="compositionally biased region" description="Basic and acidic residues" evidence="1">
    <location>
        <begin position="23"/>
        <end position="33"/>
    </location>
</feature>
<feature type="region of interest" description="Disordered" evidence="1">
    <location>
        <begin position="129"/>
        <end position="154"/>
    </location>
</feature>
<name>A0AA39J2U7_ARMTA</name>
<evidence type="ECO:0000313" key="3">
    <source>
        <dbReference type="Proteomes" id="UP001175211"/>
    </source>
</evidence>
<organism evidence="2 3">
    <name type="scientific">Armillaria tabescens</name>
    <name type="common">Ringless honey mushroom</name>
    <name type="synonym">Agaricus tabescens</name>
    <dbReference type="NCBI Taxonomy" id="1929756"/>
    <lineage>
        <taxon>Eukaryota</taxon>
        <taxon>Fungi</taxon>
        <taxon>Dikarya</taxon>
        <taxon>Basidiomycota</taxon>
        <taxon>Agaricomycotina</taxon>
        <taxon>Agaricomycetes</taxon>
        <taxon>Agaricomycetidae</taxon>
        <taxon>Agaricales</taxon>
        <taxon>Marasmiineae</taxon>
        <taxon>Physalacriaceae</taxon>
        <taxon>Desarmillaria</taxon>
    </lineage>
</organism>
<dbReference type="EMBL" id="JAUEPS010000162">
    <property type="protein sequence ID" value="KAK0435097.1"/>
    <property type="molecule type" value="Genomic_DNA"/>
</dbReference>
<keyword evidence="3" id="KW-1185">Reference proteome</keyword>
<dbReference type="AlphaFoldDB" id="A0AA39J2U7"/>
<gene>
    <name evidence="2" type="ORF">EV420DRAFT_1653474</name>
</gene>
<dbReference type="GeneID" id="85362300"/>
<feature type="region of interest" description="Disordered" evidence="1">
    <location>
        <begin position="16"/>
        <end position="36"/>
    </location>
</feature>
<sequence>MLNRVRVIGVGGQEWESASCKPKRGDHGPDVRSSKKPVPVFDGRDNFKLKEYWDLNPLHGGEINQHSTALVIFTVGKFSTQNGMRVSLNVQSVVALTDRTSSDWTREPDPKWHPSLLDETPLGVTWVVPYEPLEEGTEPADDTDDDDGEDAGML</sequence>
<comment type="caution">
    <text evidence="2">The sequence shown here is derived from an EMBL/GenBank/DDBJ whole genome shotgun (WGS) entry which is preliminary data.</text>
</comment>
<feature type="compositionally biased region" description="Acidic residues" evidence="1">
    <location>
        <begin position="132"/>
        <end position="154"/>
    </location>
</feature>
<protein>
    <submittedName>
        <fullName evidence="2">Uncharacterized protein</fullName>
    </submittedName>
</protein>
<evidence type="ECO:0000256" key="1">
    <source>
        <dbReference type="SAM" id="MobiDB-lite"/>
    </source>
</evidence>
<dbReference type="RefSeq" id="XP_060321885.1">
    <property type="nucleotide sequence ID" value="XM_060478752.1"/>
</dbReference>
<reference evidence="2" key="1">
    <citation type="submission" date="2023-06" db="EMBL/GenBank/DDBJ databases">
        <authorList>
            <consortium name="Lawrence Berkeley National Laboratory"/>
            <person name="Ahrendt S."/>
            <person name="Sahu N."/>
            <person name="Indic B."/>
            <person name="Wong-Bajracharya J."/>
            <person name="Merenyi Z."/>
            <person name="Ke H.-M."/>
            <person name="Monk M."/>
            <person name="Kocsube S."/>
            <person name="Drula E."/>
            <person name="Lipzen A."/>
            <person name="Balint B."/>
            <person name="Henrissat B."/>
            <person name="Andreopoulos B."/>
            <person name="Martin F.M."/>
            <person name="Harder C.B."/>
            <person name="Rigling D."/>
            <person name="Ford K.L."/>
            <person name="Foster G.D."/>
            <person name="Pangilinan J."/>
            <person name="Papanicolaou A."/>
            <person name="Barry K."/>
            <person name="LaButti K."/>
            <person name="Viragh M."/>
            <person name="Koriabine M."/>
            <person name="Yan M."/>
            <person name="Riley R."/>
            <person name="Champramary S."/>
            <person name="Plett K.L."/>
            <person name="Tsai I.J."/>
            <person name="Slot J."/>
            <person name="Sipos G."/>
            <person name="Plett J."/>
            <person name="Nagy L.G."/>
            <person name="Grigoriev I.V."/>
        </authorList>
    </citation>
    <scope>NUCLEOTIDE SEQUENCE</scope>
    <source>
        <strain evidence="2">CCBAS 213</strain>
    </source>
</reference>
<evidence type="ECO:0000313" key="2">
    <source>
        <dbReference type="EMBL" id="KAK0435097.1"/>
    </source>
</evidence>